<keyword evidence="6" id="KW-1185">Reference proteome</keyword>
<evidence type="ECO:0000259" key="4">
    <source>
        <dbReference type="Pfam" id="PF00582"/>
    </source>
</evidence>
<dbReference type="EMBL" id="JAAXOS010000009">
    <property type="protein sequence ID" value="NKY28342.1"/>
    <property type="molecule type" value="Genomic_DNA"/>
</dbReference>
<evidence type="ECO:0000313" key="5">
    <source>
        <dbReference type="EMBL" id="NKY28342.1"/>
    </source>
</evidence>
<evidence type="ECO:0000313" key="6">
    <source>
        <dbReference type="Proteomes" id="UP000540698"/>
    </source>
</evidence>
<dbReference type="PANTHER" id="PTHR46268">
    <property type="entry name" value="STRESS RESPONSE PROTEIN NHAX"/>
    <property type="match status" value="1"/>
</dbReference>
<dbReference type="Gene3D" id="3.40.50.620">
    <property type="entry name" value="HUPs"/>
    <property type="match status" value="2"/>
</dbReference>
<dbReference type="InterPro" id="IPR006016">
    <property type="entry name" value="UspA"/>
</dbReference>
<organism evidence="5 6">
    <name type="scientific">Nocardia gamkensis</name>
    <dbReference type="NCBI Taxonomy" id="352869"/>
    <lineage>
        <taxon>Bacteria</taxon>
        <taxon>Bacillati</taxon>
        <taxon>Actinomycetota</taxon>
        <taxon>Actinomycetes</taxon>
        <taxon>Mycobacteriales</taxon>
        <taxon>Nocardiaceae</taxon>
        <taxon>Nocardia</taxon>
    </lineage>
</organism>
<feature type="domain" description="UspA" evidence="4">
    <location>
        <begin position="9"/>
        <end position="148"/>
    </location>
</feature>
<evidence type="ECO:0000256" key="2">
    <source>
        <dbReference type="ARBA" id="ARBA00022741"/>
    </source>
</evidence>
<proteinExistence type="inferred from homology"/>
<gene>
    <name evidence="5" type="ORF">HGB38_19230</name>
</gene>
<dbReference type="PANTHER" id="PTHR46268:SF27">
    <property type="entry name" value="UNIVERSAL STRESS PROTEIN RV2623"/>
    <property type="match status" value="1"/>
</dbReference>
<dbReference type="Pfam" id="PF00582">
    <property type="entry name" value="Usp"/>
    <property type="match status" value="2"/>
</dbReference>
<keyword evidence="2" id="KW-0547">Nucleotide-binding</keyword>
<dbReference type="AlphaFoldDB" id="A0A7X6R4H6"/>
<reference evidence="5 6" key="1">
    <citation type="submission" date="2020-04" db="EMBL/GenBank/DDBJ databases">
        <title>MicrobeNet Type strains.</title>
        <authorList>
            <person name="Nicholson A.C."/>
        </authorList>
    </citation>
    <scope>NUCLEOTIDE SEQUENCE [LARGE SCALE GENOMIC DNA]</scope>
    <source>
        <strain evidence="5 6">DSM 44956</strain>
    </source>
</reference>
<accession>A0A7X6R4H6</accession>
<dbReference type="Proteomes" id="UP000540698">
    <property type="component" value="Unassembled WGS sequence"/>
</dbReference>
<comment type="similarity">
    <text evidence="1">Belongs to the universal stress protein A family.</text>
</comment>
<dbReference type="InterPro" id="IPR014729">
    <property type="entry name" value="Rossmann-like_a/b/a_fold"/>
</dbReference>
<dbReference type="RefSeq" id="WP_062971481.1">
    <property type="nucleotide sequence ID" value="NZ_JAAXOS010000009.1"/>
</dbReference>
<evidence type="ECO:0000256" key="1">
    <source>
        <dbReference type="ARBA" id="ARBA00008791"/>
    </source>
</evidence>
<sequence>MSADPENSPVLVGVDGSESALAAVRFAAAAAARRHAPLRIIDSIPAPSDFGPGVALERIDFDSYRTQATAALEAAREAAATAAAPIGELDITTELAEAPPIPLLRDRSENARLLVVGTHGLGVFSRSILGSVSTALARHAACPVAVVPVDVEHADGPVIVGVDGSPCGARAVEIAFEEAAHRGAELVAVHTWSEFFRYDSRAEMQQEGEELLAESLAGYGECYPQVTVRRVVVEDRPARRLLEVGANARLIVVGSHGRGGFAGMTLGSVSQAVLHGASVPVLIARSQS</sequence>
<dbReference type="InterPro" id="IPR006015">
    <property type="entry name" value="Universal_stress_UspA"/>
</dbReference>
<dbReference type="GO" id="GO:0005524">
    <property type="term" value="F:ATP binding"/>
    <property type="evidence" value="ECO:0007669"/>
    <property type="project" value="UniProtKB-KW"/>
</dbReference>
<name>A0A7X6R4H6_9NOCA</name>
<comment type="caution">
    <text evidence="5">The sequence shown here is derived from an EMBL/GenBank/DDBJ whole genome shotgun (WGS) entry which is preliminary data.</text>
</comment>
<keyword evidence="3" id="KW-0067">ATP-binding</keyword>
<feature type="domain" description="UspA" evidence="4">
    <location>
        <begin position="158"/>
        <end position="285"/>
    </location>
</feature>
<dbReference type="SUPFAM" id="SSF52402">
    <property type="entry name" value="Adenine nucleotide alpha hydrolases-like"/>
    <property type="match status" value="2"/>
</dbReference>
<dbReference type="PRINTS" id="PR01438">
    <property type="entry name" value="UNVRSLSTRESS"/>
</dbReference>
<protein>
    <submittedName>
        <fullName evidence="5">Universal stress protein</fullName>
    </submittedName>
</protein>
<evidence type="ECO:0000256" key="3">
    <source>
        <dbReference type="ARBA" id="ARBA00022840"/>
    </source>
</evidence>